<feature type="transmembrane region" description="Helical" evidence="6">
    <location>
        <begin position="267"/>
        <end position="291"/>
    </location>
</feature>
<feature type="transmembrane region" description="Helical" evidence="6">
    <location>
        <begin position="34"/>
        <end position="55"/>
    </location>
</feature>
<evidence type="ECO:0000313" key="8">
    <source>
        <dbReference type="Proteomes" id="UP001526225"/>
    </source>
</evidence>
<dbReference type="PANTHER" id="PTHR43243">
    <property type="entry name" value="INNER MEMBRANE TRANSPORTER YGJI-RELATED"/>
    <property type="match status" value="1"/>
</dbReference>
<feature type="transmembrane region" description="Helical" evidence="6">
    <location>
        <begin position="93"/>
        <end position="111"/>
    </location>
</feature>
<comment type="subcellular location">
    <subcellularLocation>
        <location evidence="1">Membrane</location>
        <topology evidence="1">Multi-pass membrane protein</topology>
    </subcellularLocation>
</comment>
<dbReference type="Proteomes" id="UP001526225">
    <property type="component" value="Unassembled WGS sequence"/>
</dbReference>
<dbReference type="Gene3D" id="1.20.1740.10">
    <property type="entry name" value="Amino acid/polyamine transporter I"/>
    <property type="match status" value="1"/>
</dbReference>
<evidence type="ECO:0000256" key="2">
    <source>
        <dbReference type="ARBA" id="ARBA00022448"/>
    </source>
</evidence>
<feature type="transmembrane region" description="Helical" evidence="6">
    <location>
        <begin position="311"/>
        <end position="341"/>
    </location>
</feature>
<feature type="transmembrane region" description="Helical" evidence="6">
    <location>
        <begin position="361"/>
        <end position="382"/>
    </location>
</feature>
<feature type="transmembrane region" description="Helical" evidence="6">
    <location>
        <begin position="420"/>
        <end position="439"/>
    </location>
</feature>
<keyword evidence="8" id="KW-1185">Reference proteome</keyword>
<feature type="transmembrane region" description="Helical" evidence="6">
    <location>
        <begin position="228"/>
        <end position="246"/>
    </location>
</feature>
<reference evidence="7 8" key="1">
    <citation type="submission" date="2022-10" db="EMBL/GenBank/DDBJ databases">
        <title>Weissella fermenti sp. nov., isolated from fermented cabbage.</title>
        <authorList>
            <person name="Lee J.K."/>
            <person name="Baek J.H."/>
            <person name="Choi D.G."/>
            <person name="Kim J.M."/>
            <person name="Jeon C.O."/>
        </authorList>
    </citation>
    <scope>NUCLEOTIDE SEQUENCE [LARGE SCALE GENOMIC DNA]</scope>
    <source>
        <strain evidence="7 8">KACC 18534</strain>
    </source>
</reference>
<dbReference type="PANTHER" id="PTHR43243:SF4">
    <property type="entry name" value="CATIONIC AMINO ACID TRANSPORTER 4"/>
    <property type="match status" value="1"/>
</dbReference>
<evidence type="ECO:0000256" key="6">
    <source>
        <dbReference type="SAM" id="Phobius"/>
    </source>
</evidence>
<keyword evidence="3 6" id="KW-0812">Transmembrane</keyword>
<keyword evidence="5 6" id="KW-0472">Membrane</keyword>
<feature type="transmembrane region" description="Helical" evidence="6">
    <location>
        <begin position="118"/>
        <end position="137"/>
    </location>
</feature>
<dbReference type="PIRSF" id="PIRSF006060">
    <property type="entry name" value="AA_transporter"/>
    <property type="match status" value="1"/>
</dbReference>
<gene>
    <name evidence="7" type="ORF">OIT44_05090</name>
</gene>
<comment type="caution">
    <text evidence="7">The sequence shown here is derived from an EMBL/GenBank/DDBJ whole genome shotgun (WGS) entry which is preliminary data.</text>
</comment>
<evidence type="ECO:0000256" key="4">
    <source>
        <dbReference type="ARBA" id="ARBA00022989"/>
    </source>
</evidence>
<sequence>MAGNVWQKMSRRASLSNYEDSNRKLVPSLRTKDLIAMGIGAIVGAGIFTIPGIVAADYAGPAVVISFIIAAVVAGLSALAYSEFASALPFSGAIYAWSNVIFGEFIGWLIGWIVISEYVIALALLASGWSAYFQGFISGLGVDMPTALSGSFNMANGNFVDLMSAIALIGTAMLIVRGMKGVAIVENTLVIMKVGVILLFIVVGATAIQVTNWMPFVPAHEVGTTFGGMQGIVGGAAQVFFAYIGFDTIAANSAETIDAQKTMPKAIIGTLVVATGLFIAVAAVLTGMFPYQEYAGNAEPAAWALRQAGHYFTANLLSIVALGGMFTGIIAFMIGGSRLLYSFAKDGLLPKGMSKLDNQGLPLIATIVLTVIAVILASAMPVELLANLVSAGTLIAFGAASLGIVFLRKRKDIDHSGYKVPLYPVLPIISVLCCLGLFVSLSLESIMMTMVWIAMGAVVYFVYGMKHSVQNKD</sequence>
<keyword evidence="4 6" id="KW-1133">Transmembrane helix</keyword>
<evidence type="ECO:0000313" key="7">
    <source>
        <dbReference type="EMBL" id="MCW0953444.1"/>
    </source>
</evidence>
<protein>
    <submittedName>
        <fullName evidence="7">Amino acid permease</fullName>
    </submittedName>
</protein>
<feature type="transmembrane region" description="Helical" evidence="6">
    <location>
        <begin position="445"/>
        <end position="463"/>
    </location>
</feature>
<evidence type="ECO:0000256" key="1">
    <source>
        <dbReference type="ARBA" id="ARBA00004141"/>
    </source>
</evidence>
<dbReference type="RefSeq" id="WP_213408958.1">
    <property type="nucleotide sequence ID" value="NZ_CP074441.1"/>
</dbReference>
<evidence type="ECO:0000256" key="3">
    <source>
        <dbReference type="ARBA" id="ARBA00022692"/>
    </source>
</evidence>
<dbReference type="Pfam" id="PF13520">
    <property type="entry name" value="AA_permease_2"/>
    <property type="match status" value="1"/>
</dbReference>
<feature type="transmembrane region" description="Helical" evidence="6">
    <location>
        <begin position="188"/>
        <end position="208"/>
    </location>
</feature>
<proteinExistence type="predicted"/>
<dbReference type="EMBL" id="JAOZFE010000004">
    <property type="protein sequence ID" value="MCW0953444.1"/>
    <property type="molecule type" value="Genomic_DNA"/>
</dbReference>
<dbReference type="InterPro" id="IPR002293">
    <property type="entry name" value="AA/rel_permease1"/>
</dbReference>
<evidence type="ECO:0000256" key="5">
    <source>
        <dbReference type="ARBA" id="ARBA00023136"/>
    </source>
</evidence>
<keyword evidence="2" id="KW-0813">Transport</keyword>
<feature type="transmembrane region" description="Helical" evidence="6">
    <location>
        <begin position="388"/>
        <end position="408"/>
    </location>
</feature>
<organism evidence="7 8">
    <name type="scientific">Weissella ceti</name>
    <dbReference type="NCBI Taxonomy" id="759620"/>
    <lineage>
        <taxon>Bacteria</taxon>
        <taxon>Bacillati</taxon>
        <taxon>Bacillota</taxon>
        <taxon>Bacilli</taxon>
        <taxon>Lactobacillales</taxon>
        <taxon>Lactobacillaceae</taxon>
        <taxon>Weissella</taxon>
    </lineage>
</organism>
<feature type="transmembrane region" description="Helical" evidence="6">
    <location>
        <begin position="157"/>
        <end position="176"/>
    </location>
</feature>
<name>A0ABT3E4T7_9LACO</name>
<accession>A0ABT3E4T7</accession>
<feature type="transmembrane region" description="Helical" evidence="6">
    <location>
        <begin position="62"/>
        <end position="81"/>
    </location>
</feature>